<evidence type="ECO:0000313" key="1">
    <source>
        <dbReference type="EMBL" id="KAH7987199.1"/>
    </source>
</evidence>
<reference evidence="1" key="1">
    <citation type="submission" date="2021-08" db="EMBL/GenBank/DDBJ databases">
        <title>The first chromosome-level gecko genome reveals the dynamic sex chromosomes of Neotropical dwarf geckos (Sphaerodactylidae: Sphaerodactylus).</title>
        <authorList>
            <person name="Pinto B.J."/>
            <person name="Keating S.E."/>
            <person name="Gamble T."/>
        </authorList>
    </citation>
    <scope>NUCLEOTIDE SEQUENCE</scope>
    <source>
        <strain evidence="1">TG3544</strain>
    </source>
</reference>
<organism evidence="1 2">
    <name type="scientific">Sphaerodactylus townsendi</name>
    <dbReference type="NCBI Taxonomy" id="933632"/>
    <lineage>
        <taxon>Eukaryota</taxon>
        <taxon>Metazoa</taxon>
        <taxon>Chordata</taxon>
        <taxon>Craniata</taxon>
        <taxon>Vertebrata</taxon>
        <taxon>Euteleostomi</taxon>
        <taxon>Lepidosauria</taxon>
        <taxon>Squamata</taxon>
        <taxon>Bifurcata</taxon>
        <taxon>Gekkota</taxon>
        <taxon>Sphaerodactylidae</taxon>
        <taxon>Sphaerodactylus</taxon>
    </lineage>
</organism>
<comment type="caution">
    <text evidence="1">The sequence shown here is derived from an EMBL/GenBank/DDBJ whole genome shotgun (WGS) entry which is preliminary data.</text>
</comment>
<keyword evidence="2" id="KW-1185">Reference proteome</keyword>
<sequence length="85" mass="8887">MHHPPRPGQTSVKGCAFVKYGSHAEAQAAISSLHGSQTMPGASSSLVVKFADTDKERTLTADASDGRAAGIFNPYDDPVGAYRVP</sequence>
<gene>
    <name evidence="1" type="primary">CELF4_1</name>
    <name evidence="1" type="ORF">K3G42_001596</name>
</gene>
<dbReference type="EMBL" id="CM037630">
    <property type="protein sequence ID" value="KAH7987199.1"/>
    <property type="molecule type" value="Genomic_DNA"/>
</dbReference>
<proteinExistence type="predicted"/>
<dbReference type="Proteomes" id="UP000827872">
    <property type="component" value="Linkage Group LG17"/>
</dbReference>
<name>A0ACB8E4T2_9SAUR</name>
<evidence type="ECO:0000313" key="2">
    <source>
        <dbReference type="Proteomes" id="UP000827872"/>
    </source>
</evidence>
<accession>A0ACB8E4T2</accession>
<protein>
    <submittedName>
        <fullName evidence="1">CUGBP Elav-like member 4</fullName>
    </submittedName>
</protein>